<evidence type="ECO:0000313" key="2">
    <source>
        <dbReference type="EMBL" id="MBD8046065.1"/>
    </source>
</evidence>
<name>A0ABR8YP88_9CLOT</name>
<dbReference type="RefSeq" id="WP_191739042.1">
    <property type="nucleotide sequence ID" value="NZ_JACSQB010000027.1"/>
</dbReference>
<dbReference type="InterPro" id="IPR003672">
    <property type="entry name" value="CobN/Mg_chltase"/>
</dbReference>
<dbReference type="Proteomes" id="UP000627166">
    <property type="component" value="Unassembled WGS sequence"/>
</dbReference>
<dbReference type="CDD" id="cd10150">
    <property type="entry name" value="CobN_like"/>
    <property type="match status" value="1"/>
</dbReference>
<feature type="domain" description="CobN/magnesium chelatase" evidence="1">
    <location>
        <begin position="107"/>
        <end position="1193"/>
    </location>
</feature>
<protein>
    <submittedName>
        <fullName evidence="2">Cobaltochelatase subunit CobN</fullName>
    </submittedName>
</protein>
<dbReference type="PANTHER" id="PTHR44119">
    <property type="entry name" value="MAGNESIUM-CHELATASE SUBUNIT CHLH, CHLOROPLASTIC"/>
    <property type="match status" value="1"/>
</dbReference>
<evidence type="ECO:0000259" key="1">
    <source>
        <dbReference type="Pfam" id="PF02514"/>
    </source>
</evidence>
<proteinExistence type="predicted"/>
<evidence type="ECO:0000313" key="3">
    <source>
        <dbReference type="Proteomes" id="UP000627166"/>
    </source>
</evidence>
<dbReference type="EMBL" id="JACSQB010000027">
    <property type="protein sequence ID" value="MBD8046065.1"/>
    <property type="molecule type" value="Genomic_DNA"/>
</dbReference>
<sequence>MKEKVVIAIGLDLIKNKLIELSSTTKYFKIEFLEEDVVKEREGTIKLLKERAEALIVGNKIMDSEINILLNEIKKEINEIPIIPIGGEALQNNIYNIDKNKALFLNSYFSYGGDSNIKSALNYIAYHFLKLNEKEKNHCKNLIFEPEEIPFDGIFYKDNKKVFTSFKEYKNWYIGEESTEKYKWVGLLIHRSSFINNNIEVEKVLISELEAVGVKVIPVFSYASSEKDSNVKNFRDIIKEYFSYENNLIIDGFINLQMLAAIGNNNCNNIFNQAVKIFKEMNIPVFKPIISYYKDIHSWSENQGGLSQEAPTYFTIPEMAGMIEPIIIGARNKNGEYEPIGDRVKRFAGRVLKWINLRNTNNKDKKMVLFIHNAPCSGVEATIGLGAGLEVFKSSVEILKRLKSEGYFVENIPENGEELLNVIMNKKAYHDFRWTSIEDIITSGRVLYKMPLDGDGGYMSFYKNLHIETRNEIEKSWGEPPGESMVYDKDIIITGLKFGNVYIMVQPKRGCYGSKCTGEVCKILHDPKCPPPHNYIATYKYVEDIIGANAIVHIGTGSSLENLPGKTNGLSKKCYPDIVLGSTPNIYLYNAAVGTEGIVAKRRSNAVIVDYLPSAIDINIKNSKIISLINDYIEAETLNSNQKLLIKEKLEKSLKELTGAEEILSKEETFVEGVKSLKNYLVQYINNSRVEKLHVFGENFQTEENISLIKEYIDNSSNSAKVMKKLYKEDYKYDLAILDLISKFIDGDESIENQYENIEKAVLKELRKDVMEIYSNLLLLDIEMKNLINALEGKYIEPSMSGLPSENLKNIIPTGRNFYLMDCEKIPTKEAYKVGCNLAEKLIEKYVSEEGCFPEKIAMNMISTDISVTKGEQLSQILYLMGITPVWDNAGRVVDIDVIPLEELKRPRIDVTIRISGILRDSFPDAIKFMDKAIVMASSLDEPLSENFVKKNTLNIEKYLLDIGQDKDINRHATMRIFGDKPGAYGAGVDLALKASAWKDEEDIAKVFVHFSSYAYGENLNGDMAKYEFVKNIKDSQISYQTTSSKRYNILSSSFFSSVQGGFSLVKKHFDGKALKEYYGRSEGQEKVKISKTEEELKENMKDTFFNPLWKEGIKKKGYMGAAEFMNSIQNIFNWQCLCENIDSKDIDKLVDIYINDKDMLQWFKKNNKFALEEISRRFLELHERGKWSGREDVLNSLKRNYINIEGDMEEMMENSAGEIQGGAIEILNQNDIEKWKENISEVEEVFNQKFK</sequence>
<comment type="caution">
    <text evidence="2">The sequence shown here is derived from an EMBL/GenBank/DDBJ whole genome shotgun (WGS) entry which is preliminary data.</text>
</comment>
<reference evidence="2 3" key="1">
    <citation type="submission" date="2020-08" db="EMBL/GenBank/DDBJ databases">
        <title>A Genomic Blueprint of the Chicken Gut Microbiome.</title>
        <authorList>
            <person name="Gilroy R."/>
            <person name="Ravi A."/>
            <person name="Getino M."/>
            <person name="Pursley I."/>
            <person name="Horton D.L."/>
            <person name="Alikhan N.-F."/>
            <person name="Baker D."/>
            <person name="Gharbi K."/>
            <person name="Hall N."/>
            <person name="Watson M."/>
            <person name="Adriaenssens E.M."/>
            <person name="Foster-Nyarko E."/>
            <person name="Jarju S."/>
            <person name="Secka A."/>
            <person name="Antonio M."/>
            <person name="Oren A."/>
            <person name="Chaudhuri R."/>
            <person name="La Ragione R.M."/>
            <person name="Hildebrand F."/>
            <person name="Pallen M.J."/>
        </authorList>
    </citation>
    <scope>NUCLEOTIDE SEQUENCE [LARGE SCALE GENOMIC DNA]</scope>
    <source>
        <strain evidence="2 3">N37</strain>
    </source>
</reference>
<dbReference type="PANTHER" id="PTHR44119:SF7">
    <property type="entry name" value="MAGNESIUM CHELATASE SUBUNIT"/>
    <property type="match status" value="1"/>
</dbReference>
<dbReference type="Pfam" id="PF02514">
    <property type="entry name" value="CobN-Mg_chel"/>
    <property type="match status" value="1"/>
</dbReference>
<gene>
    <name evidence="2" type="ORF">H9637_03230</name>
</gene>
<accession>A0ABR8YP88</accession>
<keyword evidence="3" id="KW-1185">Reference proteome</keyword>
<organism evidence="2 3">
    <name type="scientific">Clostridium faecium</name>
    <dbReference type="NCBI Taxonomy" id="2762223"/>
    <lineage>
        <taxon>Bacteria</taxon>
        <taxon>Bacillati</taxon>
        <taxon>Bacillota</taxon>
        <taxon>Clostridia</taxon>
        <taxon>Eubacteriales</taxon>
        <taxon>Clostridiaceae</taxon>
        <taxon>Clostridium</taxon>
    </lineage>
</organism>